<keyword evidence="3 4" id="KW-0648">Protein biosynthesis</keyword>
<dbReference type="EMBL" id="SSOP01000050">
    <property type="protein sequence ID" value="KAB5592926.1"/>
    <property type="molecule type" value="Genomic_DNA"/>
</dbReference>
<sequence length="374" mass="40478">MATSMAAAIAATMPERQAAQTAAPTAASTHEAIPASMAKLMDVEAEIPLTTVELDGLVVMKIMKHSQESSNANGLLVGIDLDGTMHVTNSFAMPNLSDDDDKSGKTAANARYQVAMLRQLNEVQGDDSVVGFYQSCTLGGFLRQSLIEQQALHQERLRHGGIVIVHDISCATRGVASLRAFRLSPSFRRAHKNKKFDTSSLISNQLIFSSIMDEFPVTVHNSSLLSAFLTNLSLPTASISLSPSAFPSAPVEPSFISFNLNPTAHLERLVDAADAVKAEESNLAYHARQHARERTRAESKRMEEDGQRIAQGLAPLTDEEFARMFRLPPEPSRLESMLLLGQLDAHAKSAAVSSAAELVKMYLARPEAHKGLSS</sequence>
<dbReference type="GO" id="GO:0001732">
    <property type="term" value="P:formation of cytoplasmic translation initiation complex"/>
    <property type="evidence" value="ECO:0007669"/>
    <property type="project" value="UniProtKB-UniRule"/>
</dbReference>
<dbReference type="HAMAP" id="MF_03007">
    <property type="entry name" value="eIF3h"/>
    <property type="match status" value="1"/>
</dbReference>
<dbReference type="Gene3D" id="3.40.140.10">
    <property type="entry name" value="Cytidine Deaminase, domain 2"/>
    <property type="match status" value="1"/>
</dbReference>
<organism evidence="6 7">
    <name type="scientific">Ceratobasidium theobromae</name>
    <dbReference type="NCBI Taxonomy" id="1582974"/>
    <lineage>
        <taxon>Eukaryota</taxon>
        <taxon>Fungi</taxon>
        <taxon>Dikarya</taxon>
        <taxon>Basidiomycota</taxon>
        <taxon>Agaricomycotina</taxon>
        <taxon>Agaricomycetes</taxon>
        <taxon>Cantharellales</taxon>
        <taxon>Ceratobasidiaceae</taxon>
        <taxon>Ceratobasidium</taxon>
    </lineage>
</organism>
<evidence type="ECO:0000313" key="6">
    <source>
        <dbReference type="EMBL" id="KAB5592926.1"/>
    </source>
</evidence>
<proteinExistence type="inferred from homology"/>
<comment type="subunit">
    <text evidence="4">Component of the eukaryotic translation initiation factor 3 (eIF-3) complex.</text>
</comment>
<protein>
    <recommendedName>
        <fullName evidence="4">Eukaryotic translation initiation factor 3 subunit H</fullName>
        <shortName evidence="4">eIF3h</shortName>
    </recommendedName>
</protein>
<dbReference type="GO" id="GO:0033290">
    <property type="term" value="C:eukaryotic 48S preinitiation complex"/>
    <property type="evidence" value="ECO:0007669"/>
    <property type="project" value="UniProtKB-UniRule"/>
</dbReference>
<evidence type="ECO:0000256" key="1">
    <source>
        <dbReference type="ARBA" id="ARBA00022490"/>
    </source>
</evidence>
<keyword evidence="1 4" id="KW-0963">Cytoplasm</keyword>
<dbReference type="AlphaFoldDB" id="A0A5N5QP54"/>
<dbReference type="Pfam" id="PF01398">
    <property type="entry name" value="JAB"/>
    <property type="match status" value="1"/>
</dbReference>
<comment type="function">
    <text evidence="4">Component of the eukaryotic translation initiation factor 3 (eIF-3) complex, which is involved in protein synthesis of a specialized repertoire of mRNAs and, together with other initiation factors, stimulates binding of mRNA and methionyl-tRNAi to the 40S ribosome. The eIF-3 complex specifically targets and initiates translation of a subset of mRNAs involved in cell proliferation.</text>
</comment>
<evidence type="ECO:0000256" key="3">
    <source>
        <dbReference type="ARBA" id="ARBA00022917"/>
    </source>
</evidence>
<accession>A0A5N5QP54</accession>
<dbReference type="InterPro" id="IPR000555">
    <property type="entry name" value="JAMM/MPN+_dom"/>
</dbReference>
<comment type="similarity">
    <text evidence="4">Belongs to the eIF-3 subunit H family.</text>
</comment>
<dbReference type="GO" id="GO:0003743">
    <property type="term" value="F:translation initiation factor activity"/>
    <property type="evidence" value="ECO:0007669"/>
    <property type="project" value="UniProtKB-UniRule"/>
</dbReference>
<dbReference type="CDD" id="cd08065">
    <property type="entry name" value="MPN_eIF3h"/>
    <property type="match status" value="1"/>
</dbReference>
<dbReference type="OrthoDB" id="10265695at2759"/>
<reference evidence="6 7" key="1">
    <citation type="journal article" date="2019" name="Fungal Biol. Biotechnol.">
        <title>Draft genome sequence of fastidious pathogen Ceratobasidium theobromae, which causes vascular-streak dieback in Theobroma cacao.</title>
        <authorList>
            <person name="Ali S.S."/>
            <person name="Asman A."/>
            <person name="Shao J."/>
            <person name="Firmansyah A.P."/>
            <person name="Susilo A.W."/>
            <person name="Rosmana A."/>
            <person name="McMahon P."/>
            <person name="Junaid M."/>
            <person name="Guest D."/>
            <person name="Kheng T.Y."/>
            <person name="Meinhardt L.W."/>
            <person name="Bailey B.A."/>
        </authorList>
    </citation>
    <scope>NUCLEOTIDE SEQUENCE [LARGE SCALE GENOMIC DNA]</scope>
    <source>
        <strain evidence="6 7">CT2</strain>
    </source>
</reference>
<dbReference type="Proteomes" id="UP000383932">
    <property type="component" value="Unassembled WGS sequence"/>
</dbReference>
<dbReference type="GO" id="GO:0008237">
    <property type="term" value="F:metallopeptidase activity"/>
    <property type="evidence" value="ECO:0007669"/>
    <property type="project" value="InterPro"/>
</dbReference>
<feature type="domain" description="JAB1/MPN/MOV34 metalloenzyme" evidence="5">
    <location>
        <begin position="51"/>
        <end position="186"/>
    </location>
</feature>
<dbReference type="InterPro" id="IPR050242">
    <property type="entry name" value="JAMM_MPN+_peptidase_M67A"/>
</dbReference>
<evidence type="ECO:0000256" key="2">
    <source>
        <dbReference type="ARBA" id="ARBA00022540"/>
    </source>
</evidence>
<dbReference type="SMART" id="SM00232">
    <property type="entry name" value="JAB_MPN"/>
    <property type="match status" value="1"/>
</dbReference>
<comment type="subcellular location">
    <subcellularLocation>
        <location evidence="4">Cytoplasm</location>
    </subcellularLocation>
</comment>
<dbReference type="InterPro" id="IPR045810">
    <property type="entry name" value="eIF3h_C"/>
</dbReference>
<comment type="caution">
    <text evidence="6">The sequence shown here is derived from an EMBL/GenBank/DDBJ whole genome shotgun (WGS) entry which is preliminary data.</text>
</comment>
<keyword evidence="2 4" id="KW-0396">Initiation factor</keyword>
<dbReference type="GO" id="GO:0005852">
    <property type="term" value="C:eukaryotic translation initiation factor 3 complex"/>
    <property type="evidence" value="ECO:0007669"/>
    <property type="project" value="UniProtKB-UniRule"/>
</dbReference>
<evidence type="ECO:0000256" key="4">
    <source>
        <dbReference type="HAMAP-Rule" id="MF_03007"/>
    </source>
</evidence>
<dbReference type="GO" id="GO:0016282">
    <property type="term" value="C:eukaryotic 43S preinitiation complex"/>
    <property type="evidence" value="ECO:0007669"/>
    <property type="project" value="UniProtKB-UniRule"/>
</dbReference>
<keyword evidence="7" id="KW-1185">Reference proteome</keyword>
<gene>
    <name evidence="6" type="ORF">CTheo_3637</name>
</gene>
<dbReference type="InterPro" id="IPR027524">
    <property type="entry name" value="eIF3h"/>
</dbReference>
<name>A0A5N5QP54_9AGAM</name>
<dbReference type="Pfam" id="PF19445">
    <property type="entry name" value="eIF3h_C"/>
    <property type="match status" value="1"/>
</dbReference>
<dbReference type="PANTHER" id="PTHR10410">
    <property type="entry name" value="EUKARYOTIC TRANSLATION INITIATION FACTOR 3 -RELATED"/>
    <property type="match status" value="1"/>
</dbReference>
<evidence type="ECO:0000313" key="7">
    <source>
        <dbReference type="Proteomes" id="UP000383932"/>
    </source>
</evidence>
<evidence type="ECO:0000259" key="5">
    <source>
        <dbReference type="SMART" id="SM00232"/>
    </source>
</evidence>